<dbReference type="InterPro" id="IPR004264">
    <property type="entry name" value="Transposase_23"/>
</dbReference>
<dbReference type="Proteomes" id="UP001231189">
    <property type="component" value="Unassembled WGS sequence"/>
</dbReference>
<evidence type="ECO:0000313" key="4">
    <source>
        <dbReference type="EMBL" id="KAK1647839.1"/>
    </source>
</evidence>
<evidence type="ECO:0000256" key="2">
    <source>
        <dbReference type="SAM" id="MobiDB-lite"/>
    </source>
</evidence>
<keyword evidence="1" id="KW-0175">Coiled coil</keyword>
<feature type="region of interest" description="Disordered" evidence="2">
    <location>
        <begin position="99"/>
        <end position="198"/>
    </location>
</feature>
<feature type="compositionally biased region" description="Basic and acidic residues" evidence="2">
    <location>
        <begin position="553"/>
        <end position="564"/>
    </location>
</feature>
<comment type="caution">
    <text evidence="4">The sequence shown here is derived from an EMBL/GenBank/DDBJ whole genome shotgun (WGS) entry which is preliminary data.</text>
</comment>
<feature type="domain" description="Transposase Tnp1/En/Spm-like" evidence="3">
    <location>
        <begin position="630"/>
        <end position="695"/>
    </location>
</feature>
<sequence length="714" mass="81995">MAMEIWNINLYYEDENKNHKVLEASMDRTNISFYDLVKLIEGVGFSGIDYLYYRKKYPRGKGHLVHIDNDTHVRKMITEHNKEKRVQLYVYKERANIDVAPSEPQGEDDGHITSFEEEDAFPERATQTRTSKSQTMVRKSKRLNVVQSRAQYANGDFANSEQSRSSRELLETHELEDNEDHLTERDDNLDNGDGKAVDKRGAHSLPAVWNMPDGARIVVKCNNLGQPIRDEGGVLGKFLGTIARLGGYCPLDKKDWRNVKKDGGADTILQCVQTKFLYPAKCDKWILKTIGRDWRKFKAGLKKEFFNAKKKRKALYKLCPEYVDNDQWHELVNYWKSKEGRAVSEKNKISRASVKTSHTAGTKSYARWAEDLRQEDPEKKQPHRAKVYLATHRKKDEERNKHVADLADLEKLIHNEPELAQSDHGKVAWKGDALHTILGEEKPGQVHGMGLLPVPNQVYGRLPRYLKNINMTTTNGSSHAGESDVMEEIAKLKWRIEEQDQRIEEQDQIIEGFRNQDEANFRQGNDESQLEVPQNRRKRVHASGPEQVRLVSRPKDTIKHHPDCEGSNEFSYQGQSSLTPPFPEEREMRKRGENLDENSRRVHKQMTQNKTPSHVSSKKRCRPSEEIRNAVILKSSIYPNKRRVAYATILDSNSKTLVGGVELGRQFTHVQIDEPIGEDERLVREREKCVTIGDAFSSGVTIAWPSACIEKFSG</sequence>
<evidence type="ECO:0000259" key="3">
    <source>
        <dbReference type="Pfam" id="PF03017"/>
    </source>
</evidence>
<name>A0AAD8WB79_LOLMU</name>
<feature type="region of interest" description="Disordered" evidence="2">
    <location>
        <begin position="521"/>
        <end position="622"/>
    </location>
</feature>
<gene>
    <name evidence="4" type="ORF">QYE76_065644</name>
</gene>
<dbReference type="InterPro" id="IPR004252">
    <property type="entry name" value="Probable_transposase_24"/>
</dbReference>
<feature type="compositionally biased region" description="Basic and acidic residues" evidence="2">
    <location>
        <begin position="583"/>
        <end position="600"/>
    </location>
</feature>
<dbReference type="Pfam" id="PF03017">
    <property type="entry name" value="Transposase_23"/>
    <property type="match status" value="1"/>
</dbReference>
<keyword evidence="5" id="KW-1185">Reference proteome</keyword>
<dbReference type="PANTHER" id="PTHR33144:SF53">
    <property type="entry name" value="TRANSPOSASE TNP1_EN_SPM-LIKE DOMAIN-CONTAINING PROTEIN"/>
    <property type="match status" value="1"/>
</dbReference>
<protein>
    <recommendedName>
        <fullName evidence="3">Transposase Tnp1/En/Spm-like domain-containing protein</fullName>
    </recommendedName>
</protein>
<dbReference type="AlphaFoldDB" id="A0AAD8WB79"/>
<feature type="coiled-coil region" evidence="1">
    <location>
        <begin position="489"/>
        <end position="516"/>
    </location>
</feature>
<dbReference type="EMBL" id="JAUUTY010000004">
    <property type="protein sequence ID" value="KAK1647839.1"/>
    <property type="molecule type" value="Genomic_DNA"/>
</dbReference>
<feature type="compositionally biased region" description="Polar residues" evidence="2">
    <location>
        <begin position="568"/>
        <end position="579"/>
    </location>
</feature>
<evidence type="ECO:0000313" key="5">
    <source>
        <dbReference type="Proteomes" id="UP001231189"/>
    </source>
</evidence>
<feature type="compositionally biased region" description="Polar residues" evidence="2">
    <location>
        <begin position="605"/>
        <end position="615"/>
    </location>
</feature>
<feature type="compositionally biased region" description="Polar residues" evidence="2">
    <location>
        <begin position="125"/>
        <end position="137"/>
    </location>
</feature>
<dbReference type="Pfam" id="PF03004">
    <property type="entry name" value="Transposase_24"/>
    <property type="match status" value="1"/>
</dbReference>
<accession>A0AAD8WB79</accession>
<organism evidence="4 5">
    <name type="scientific">Lolium multiflorum</name>
    <name type="common">Italian ryegrass</name>
    <name type="synonym">Lolium perenne subsp. multiflorum</name>
    <dbReference type="NCBI Taxonomy" id="4521"/>
    <lineage>
        <taxon>Eukaryota</taxon>
        <taxon>Viridiplantae</taxon>
        <taxon>Streptophyta</taxon>
        <taxon>Embryophyta</taxon>
        <taxon>Tracheophyta</taxon>
        <taxon>Spermatophyta</taxon>
        <taxon>Magnoliopsida</taxon>
        <taxon>Liliopsida</taxon>
        <taxon>Poales</taxon>
        <taxon>Poaceae</taxon>
        <taxon>BOP clade</taxon>
        <taxon>Pooideae</taxon>
        <taxon>Poodae</taxon>
        <taxon>Poeae</taxon>
        <taxon>Poeae Chloroplast Group 2 (Poeae type)</taxon>
        <taxon>Loliodinae</taxon>
        <taxon>Loliinae</taxon>
        <taxon>Lolium</taxon>
    </lineage>
</organism>
<reference evidence="4" key="1">
    <citation type="submission" date="2023-07" db="EMBL/GenBank/DDBJ databases">
        <title>A chromosome-level genome assembly of Lolium multiflorum.</title>
        <authorList>
            <person name="Chen Y."/>
            <person name="Copetti D."/>
            <person name="Kolliker R."/>
            <person name="Studer B."/>
        </authorList>
    </citation>
    <scope>NUCLEOTIDE SEQUENCE</scope>
    <source>
        <strain evidence="4">02402/16</strain>
        <tissue evidence="4">Leaf</tissue>
    </source>
</reference>
<evidence type="ECO:0000256" key="1">
    <source>
        <dbReference type="SAM" id="Coils"/>
    </source>
</evidence>
<dbReference type="PANTHER" id="PTHR33144">
    <property type="entry name" value="OS10G0409366 PROTEIN-RELATED"/>
    <property type="match status" value="1"/>
</dbReference>
<feature type="compositionally biased region" description="Basic and acidic residues" evidence="2">
    <location>
        <begin position="164"/>
        <end position="198"/>
    </location>
</feature>
<proteinExistence type="predicted"/>